<sequence length="98" mass="10413">MCVAAMVTVLLGSRTERSGYVGTPAPGSRVSAPAGRRDDLLRRPADDDPVQIADPQEAPAARAAMPQVFVSARKTRPPAIPAAGPACRRSVAWRMRSF</sequence>
<keyword evidence="3" id="KW-1185">Reference proteome</keyword>
<gene>
    <name evidence="2" type="ORF">AQJ91_26445</name>
</gene>
<proteinExistence type="predicted"/>
<comment type="caution">
    <text evidence="2">The sequence shown here is derived from an EMBL/GenBank/DDBJ whole genome shotgun (WGS) entry which is preliminary data.</text>
</comment>
<evidence type="ECO:0000256" key="1">
    <source>
        <dbReference type="SAM" id="MobiDB-lite"/>
    </source>
</evidence>
<evidence type="ECO:0000313" key="2">
    <source>
        <dbReference type="EMBL" id="KUO18282.1"/>
    </source>
</evidence>
<accession>A0A101UWR6</accession>
<dbReference type="EMBL" id="LMXB01000067">
    <property type="protein sequence ID" value="KUO18282.1"/>
    <property type="molecule type" value="Genomic_DNA"/>
</dbReference>
<feature type="region of interest" description="Disordered" evidence="1">
    <location>
        <begin position="17"/>
        <end position="63"/>
    </location>
</feature>
<protein>
    <submittedName>
        <fullName evidence="2">Uncharacterized protein</fullName>
    </submittedName>
</protein>
<dbReference type="STRING" id="909626.AQJ91_26445"/>
<feature type="compositionally biased region" description="Low complexity" evidence="1">
    <location>
        <begin position="53"/>
        <end position="63"/>
    </location>
</feature>
<evidence type="ECO:0000313" key="3">
    <source>
        <dbReference type="Proteomes" id="UP000053260"/>
    </source>
</evidence>
<organism evidence="2 3">
    <name type="scientific">Streptomyces dysideae</name>
    <dbReference type="NCBI Taxonomy" id="909626"/>
    <lineage>
        <taxon>Bacteria</taxon>
        <taxon>Bacillati</taxon>
        <taxon>Actinomycetota</taxon>
        <taxon>Actinomycetes</taxon>
        <taxon>Kitasatosporales</taxon>
        <taxon>Streptomycetaceae</taxon>
        <taxon>Streptomyces</taxon>
    </lineage>
</organism>
<feature type="compositionally biased region" description="Basic and acidic residues" evidence="1">
    <location>
        <begin position="35"/>
        <end position="46"/>
    </location>
</feature>
<name>A0A101UWR6_9ACTN</name>
<dbReference type="Proteomes" id="UP000053260">
    <property type="component" value="Unassembled WGS sequence"/>
</dbReference>
<reference evidence="2 3" key="1">
    <citation type="submission" date="2015-10" db="EMBL/GenBank/DDBJ databases">
        <title>Draft genome sequence of Streptomyces sp. RV15, isolated from a marine sponge.</title>
        <authorList>
            <person name="Ruckert C."/>
            <person name="Abdelmohsen U.R."/>
            <person name="Winkler A."/>
            <person name="Hentschel U."/>
            <person name="Kalinowski J."/>
            <person name="Kampfer P."/>
            <person name="Glaeser S."/>
        </authorList>
    </citation>
    <scope>NUCLEOTIDE SEQUENCE [LARGE SCALE GENOMIC DNA]</scope>
    <source>
        <strain evidence="2 3">RV15</strain>
    </source>
</reference>
<dbReference type="AlphaFoldDB" id="A0A101UWR6"/>